<comment type="subcellular location">
    <subcellularLocation>
        <location evidence="1">Cell envelope</location>
    </subcellularLocation>
</comment>
<evidence type="ECO:0000313" key="7">
    <source>
        <dbReference type="Proteomes" id="UP001178662"/>
    </source>
</evidence>
<dbReference type="InterPro" id="IPR025997">
    <property type="entry name" value="SBP_2_dom"/>
</dbReference>
<keyword evidence="3" id="KW-0732">Signal</keyword>
<dbReference type="PANTHER" id="PTHR46847">
    <property type="entry name" value="D-ALLOSE-BINDING PERIPLASMIC PROTEIN-RELATED"/>
    <property type="match status" value="1"/>
</dbReference>
<feature type="domain" description="Periplasmic binding protein" evidence="5">
    <location>
        <begin position="52"/>
        <end position="293"/>
    </location>
</feature>
<protein>
    <submittedName>
        <fullName evidence="6">Substrate-binding domain-containing protein</fullName>
    </submittedName>
</protein>
<dbReference type="Pfam" id="PF13407">
    <property type="entry name" value="Peripla_BP_4"/>
    <property type="match status" value="1"/>
</dbReference>
<evidence type="ECO:0000259" key="5">
    <source>
        <dbReference type="Pfam" id="PF13407"/>
    </source>
</evidence>
<dbReference type="InterPro" id="IPR028082">
    <property type="entry name" value="Peripla_BP_I"/>
</dbReference>
<dbReference type="CDD" id="cd19969">
    <property type="entry name" value="PBP1_ABC_sugar_binding-like"/>
    <property type="match status" value="1"/>
</dbReference>
<dbReference type="GO" id="GO:0030246">
    <property type="term" value="F:carbohydrate binding"/>
    <property type="evidence" value="ECO:0007669"/>
    <property type="project" value="UniProtKB-ARBA"/>
</dbReference>
<sequence>MKKPILLIVYGLVTSLFVLFFWYFGIREDKQNFWNEKPIGLIGEIEEKYVMVTFQSGLDYWRSIMKGFEDAAQILNVSVDFRGATQYDASEEITVLEQVIAKKPAGIAVTAINPDALIGTINKAIEAGIPIVLFDSDAPNSMAYSFLGTDNYSAGAQAAREFGRLLVGKGKAAIVTQPNQLNHEERTKGFKETISKEFPNIEIVQIADGKGNVQESEKIAESILRKYPDIDGFFATQANGGVGIGQALKKLGLAGKKVVIGFDTDKGTLDLVKDGTINATLAQGTWNMGYWSLLELFHHYHNLVQPDSEDMNGAHPLPPYIDTGVTIVTQANVDNYYAK</sequence>
<evidence type="ECO:0000256" key="2">
    <source>
        <dbReference type="ARBA" id="ARBA00007639"/>
    </source>
</evidence>
<dbReference type="GO" id="GO:0030313">
    <property type="term" value="C:cell envelope"/>
    <property type="evidence" value="ECO:0007669"/>
    <property type="project" value="UniProtKB-SubCell"/>
</dbReference>
<reference evidence="6" key="1">
    <citation type="submission" date="2023-03" db="EMBL/GenBank/DDBJ databases">
        <title>Andean soil-derived lignocellulolytic bacterial consortium as a source of novel taxa and putative plastic-active enzymes.</title>
        <authorList>
            <person name="Diaz-Garcia L."/>
            <person name="Chuvochina M."/>
            <person name="Feuerriegel G."/>
            <person name="Bunk B."/>
            <person name="Sproer C."/>
            <person name="Streit W.R."/>
            <person name="Rodriguez L.M."/>
            <person name="Overmann J."/>
            <person name="Jimenez D.J."/>
        </authorList>
    </citation>
    <scope>NUCLEOTIDE SEQUENCE</scope>
    <source>
        <strain evidence="6">MAG 2441</strain>
    </source>
</reference>
<accession>A0AA95JDD0</accession>
<keyword evidence="7" id="KW-1185">Reference proteome</keyword>
<gene>
    <name evidence="6" type="ORF">P0Y55_01850</name>
</gene>
<evidence type="ECO:0000313" key="6">
    <source>
        <dbReference type="EMBL" id="WEK54847.1"/>
    </source>
</evidence>
<dbReference type="Proteomes" id="UP001178662">
    <property type="component" value="Chromosome"/>
</dbReference>
<evidence type="ECO:0000256" key="4">
    <source>
        <dbReference type="SAM" id="Phobius"/>
    </source>
</evidence>
<organism evidence="6 7">
    <name type="scientific">Candidatus Cohnella colombiensis</name>
    <dbReference type="NCBI Taxonomy" id="3121368"/>
    <lineage>
        <taxon>Bacteria</taxon>
        <taxon>Bacillati</taxon>
        <taxon>Bacillota</taxon>
        <taxon>Bacilli</taxon>
        <taxon>Bacillales</taxon>
        <taxon>Paenibacillaceae</taxon>
        <taxon>Cohnella</taxon>
    </lineage>
</organism>
<feature type="transmembrane region" description="Helical" evidence="4">
    <location>
        <begin position="7"/>
        <end position="25"/>
    </location>
</feature>
<proteinExistence type="inferred from homology"/>
<keyword evidence="4" id="KW-0472">Membrane</keyword>
<evidence type="ECO:0000256" key="3">
    <source>
        <dbReference type="ARBA" id="ARBA00022729"/>
    </source>
</evidence>
<dbReference type="PANTHER" id="PTHR46847:SF1">
    <property type="entry name" value="D-ALLOSE-BINDING PERIPLASMIC PROTEIN-RELATED"/>
    <property type="match status" value="1"/>
</dbReference>
<keyword evidence="4" id="KW-0812">Transmembrane</keyword>
<dbReference type="Gene3D" id="3.40.50.2300">
    <property type="match status" value="2"/>
</dbReference>
<comment type="similarity">
    <text evidence="2">Belongs to the bacterial solute-binding protein 2 family.</text>
</comment>
<dbReference type="EMBL" id="CP119317">
    <property type="protein sequence ID" value="WEK54847.1"/>
    <property type="molecule type" value="Genomic_DNA"/>
</dbReference>
<dbReference type="AlphaFoldDB" id="A0AA95JDD0"/>
<dbReference type="SUPFAM" id="SSF53822">
    <property type="entry name" value="Periplasmic binding protein-like I"/>
    <property type="match status" value="1"/>
</dbReference>
<keyword evidence="4" id="KW-1133">Transmembrane helix</keyword>
<evidence type="ECO:0000256" key="1">
    <source>
        <dbReference type="ARBA" id="ARBA00004196"/>
    </source>
</evidence>
<name>A0AA95JDD0_9BACL</name>